<dbReference type="PANTHER" id="PTHR46910">
    <property type="entry name" value="TRANSCRIPTION FACTOR PDR1"/>
    <property type="match status" value="1"/>
</dbReference>
<dbReference type="CDD" id="cd12148">
    <property type="entry name" value="fungal_TF_MHR"/>
    <property type="match status" value="1"/>
</dbReference>
<evidence type="ECO:0000313" key="4">
    <source>
        <dbReference type="Proteomes" id="UP000191672"/>
    </source>
</evidence>
<organism evidence="3 4">
    <name type="scientific">Penicillium antarcticum</name>
    <dbReference type="NCBI Taxonomy" id="416450"/>
    <lineage>
        <taxon>Eukaryota</taxon>
        <taxon>Fungi</taxon>
        <taxon>Dikarya</taxon>
        <taxon>Ascomycota</taxon>
        <taxon>Pezizomycotina</taxon>
        <taxon>Eurotiomycetes</taxon>
        <taxon>Eurotiomycetidae</taxon>
        <taxon>Eurotiales</taxon>
        <taxon>Aspergillaceae</taxon>
        <taxon>Penicillium</taxon>
    </lineage>
</organism>
<keyword evidence="4" id="KW-1185">Reference proteome</keyword>
<keyword evidence="1" id="KW-0539">Nucleus</keyword>
<dbReference type="GO" id="GO:0003677">
    <property type="term" value="F:DNA binding"/>
    <property type="evidence" value="ECO:0007669"/>
    <property type="project" value="InterPro"/>
</dbReference>
<dbReference type="GO" id="GO:0008270">
    <property type="term" value="F:zinc ion binding"/>
    <property type="evidence" value="ECO:0007669"/>
    <property type="project" value="InterPro"/>
</dbReference>
<dbReference type="InterPro" id="IPR050987">
    <property type="entry name" value="AtrR-like"/>
</dbReference>
<reference evidence="4" key="1">
    <citation type="journal article" date="2017" name="Nat. Microbiol.">
        <title>Global analysis of biosynthetic gene clusters reveals vast potential of secondary metabolite production in Penicillium species.</title>
        <authorList>
            <person name="Nielsen J.C."/>
            <person name="Grijseels S."/>
            <person name="Prigent S."/>
            <person name="Ji B."/>
            <person name="Dainat J."/>
            <person name="Nielsen K.F."/>
            <person name="Frisvad J.C."/>
            <person name="Workman M."/>
            <person name="Nielsen J."/>
        </authorList>
    </citation>
    <scope>NUCLEOTIDE SEQUENCE [LARGE SCALE GENOMIC DNA]</scope>
    <source>
        <strain evidence="4">IBT 31811</strain>
    </source>
</reference>
<name>A0A1V6PZC4_9EURO</name>
<gene>
    <name evidence="3" type="ORF">PENANT_c022G00310</name>
</gene>
<evidence type="ECO:0000256" key="1">
    <source>
        <dbReference type="ARBA" id="ARBA00023242"/>
    </source>
</evidence>
<evidence type="ECO:0000313" key="3">
    <source>
        <dbReference type="EMBL" id="OQD82285.1"/>
    </source>
</evidence>
<proteinExistence type="predicted"/>
<evidence type="ECO:0000259" key="2">
    <source>
        <dbReference type="Pfam" id="PF04082"/>
    </source>
</evidence>
<dbReference type="AlphaFoldDB" id="A0A1V6PZC4"/>
<dbReference type="STRING" id="416450.A0A1V6PZC4"/>
<sequence>MACLDGVKDLVIVCDIESHGQDAITAILLQQMIELLWLASGRNHRISIFESSFESSQPSQEDEIVDLRSRLQRLEQLIASSPNPPPYPAFIVETYSNYNQYSSIANISVLASYLDSEVWSSCNIPNHPNPVYAPPEILSLVGTFVEIENLKLRYFSSIHSWMLIVSKLRFNRLTQSTTGPLKADTVLLLLCMKLSYSYGQSARTSTFYTTAKEFSKELELKGVITLRTVQAGLLLSVYELGHGIFPAAFLNISYCARQGIVLGLHKKLAPQSAGPPRSWVDWEERQRVWK</sequence>
<dbReference type="Pfam" id="PF04082">
    <property type="entry name" value="Fungal_trans"/>
    <property type="match status" value="1"/>
</dbReference>
<dbReference type="Proteomes" id="UP000191672">
    <property type="component" value="Unassembled WGS sequence"/>
</dbReference>
<dbReference type="EMBL" id="MDYN01000022">
    <property type="protein sequence ID" value="OQD82285.1"/>
    <property type="molecule type" value="Genomic_DNA"/>
</dbReference>
<dbReference type="GO" id="GO:0006351">
    <property type="term" value="P:DNA-templated transcription"/>
    <property type="evidence" value="ECO:0007669"/>
    <property type="project" value="InterPro"/>
</dbReference>
<dbReference type="PANTHER" id="PTHR46910:SF11">
    <property type="entry name" value="ZN(2)-C6 FUNGAL-TYPE DOMAIN-CONTAINING PROTEIN"/>
    <property type="match status" value="1"/>
</dbReference>
<feature type="domain" description="Xylanolytic transcriptional activator regulatory" evidence="2">
    <location>
        <begin position="153"/>
        <end position="289"/>
    </location>
</feature>
<accession>A0A1V6PZC4</accession>
<dbReference type="GO" id="GO:0003700">
    <property type="term" value="F:DNA-binding transcription factor activity"/>
    <property type="evidence" value="ECO:0007669"/>
    <property type="project" value="InterPro"/>
</dbReference>
<protein>
    <recommendedName>
        <fullName evidence="2">Xylanolytic transcriptional activator regulatory domain-containing protein</fullName>
    </recommendedName>
</protein>
<comment type="caution">
    <text evidence="3">The sequence shown here is derived from an EMBL/GenBank/DDBJ whole genome shotgun (WGS) entry which is preliminary data.</text>
</comment>
<dbReference type="InterPro" id="IPR007219">
    <property type="entry name" value="XnlR_reg_dom"/>
</dbReference>